<protein>
    <submittedName>
        <fullName evidence="1">Uncharacterized protein</fullName>
    </submittedName>
</protein>
<proteinExistence type="predicted"/>
<keyword evidence="2" id="KW-1185">Reference proteome</keyword>
<evidence type="ECO:0000313" key="1">
    <source>
        <dbReference type="EMBL" id="MBE2999049.1"/>
    </source>
</evidence>
<organism evidence="1 2">
    <name type="scientific">Nocardiopsis coralli</name>
    <dbReference type="NCBI Taxonomy" id="2772213"/>
    <lineage>
        <taxon>Bacteria</taxon>
        <taxon>Bacillati</taxon>
        <taxon>Actinomycetota</taxon>
        <taxon>Actinomycetes</taxon>
        <taxon>Streptosporangiales</taxon>
        <taxon>Nocardiopsidaceae</taxon>
        <taxon>Nocardiopsis</taxon>
    </lineage>
</organism>
<gene>
    <name evidence="1" type="ORF">IDM40_10100</name>
</gene>
<accession>A0ABR9P5D7</accession>
<name>A0ABR9P5D7_9ACTN</name>
<evidence type="ECO:0000313" key="2">
    <source>
        <dbReference type="Proteomes" id="UP000806528"/>
    </source>
</evidence>
<reference evidence="1 2" key="1">
    <citation type="submission" date="2020-09" db="EMBL/GenBank/DDBJ databases">
        <title>Diversity and distribution of actinomycetes associated with coral in the coast of Hainan.</title>
        <authorList>
            <person name="Li F."/>
        </authorList>
    </citation>
    <scope>NUCLEOTIDE SEQUENCE [LARGE SCALE GENOMIC DNA]</scope>
    <source>
        <strain evidence="1 2">HNM0947</strain>
    </source>
</reference>
<dbReference type="Proteomes" id="UP000806528">
    <property type="component" value="Unassembled WGS sequence"/>
</dbReference>
<dbReference type="EMBL" id="JADBGI010000007">
    <property type="protein sequence ID" value="MBE2999049.1"/>
    <property type="molecule type" value="Genomic_DNA"/>
</dbReference>
<comment type="caution">
    <text evidence="1">The sequence shown here is derived from an EMBL/GenBank/DDBJ whole genome shotgun (WGS) entry which is preliminary data.</text>
</comment>
<sequence length="67" mass="7527">MAWTWRYFGPDGDELGQDLPSESFTSRGDAESWLGENWHELADGGVGRVALMDEDREVYAMSLESAE</sequence>
<dbReference type="RefSeq" id="WP_193121682.1">
    <property type="nucleotide sequence ID" value="NZ_JADBGI010000007.1"/>
</dbReference>